<keyword evidence="3" id="KW-1185">Reference proteome</keyword>
<evidence type="ECO:0008006" key="4">
    <source>
        <dbReference type="Google" id="ProtNLM"/>
    </source>
</evidence>
<feature type="chain" id="PRO_5040286736" description="Cell wall protein" evidence="1">
    <location>
        <begin position="19"/>
        <end position="186"/>
    </location>
</feature>
<reference evidence="2 3" key="1">
    <citation type="journal article" date="2020" name="bioRxiv">
        <title>Whole genome comparisons of ergot fungi reveals the divergence and evolution of species within the genus Claviceps are the result of varying mechanisms driving genome evolution and host range expansion.</title>
        <authorList>
            <person name="Wyka S.A."/>
            <person name="Mondo S.J."/>
            <person name="Liu M."/>
            <person name="Dettman J."/>
            <person name="Nalam V."/>
            <person name="Broders K.D."/>
        </authorList>
    </citation>
    <scope>NUCLEOTIDE SEQUENCE [LARGE SCALE GENOMIC DNA]</scope>
    <source>
        <strain evidence="2 3">CCC 1485</strain>
    </source>
</reference>
<proteinExistence type="predicted"/>
<feature type="signal peptide" evidence="1">
    <location>
        <begin position="1"/>
        <end position="18"/>
    </location>
</feature>
<dbReference type="InterPro" id="IPR021054">
    <property type="entry name" value="Cell_wall_mannoprotein_1"/>
</dbReference>
<sequence>MKFTTASAVLCALSSASALPLDAFSMQKVPALPDHGTNPVLDLLNASEAKDDDLKAAVDNWRTRNPLEPARALIETLKNGAASLSSAPVLSVVQAMDLTNSSQDLEAHTKKLVESIKAHRDDAKAAKACDIARKVIEEVSAASAAFMDATVSKIPLIGQSIARQQSQGILDAWADAKSFFSEANCA</sequence>
<protein>
    <recommendedName>
        <fullName evidence="4">Cell wall protein</fullName>
    </recommendedName>
</protein>
<evidence type="ECO:0000256" key="1">
    <source>
        <dbReference type="SAM" id="SignalP"/>
    </source>
</evidence>
<dbReference type="Pfam" id="PF12296">
    <property type="entry name" value="HsbA"/>
    <property type="match status" value="1"/>
</dbReference>
<evidence type="ECO:0000313" key="3">
    <source>
        <dbReference type="Proteomes" id="UP000706124"/>
    </source>
</evidence>
<dbReference type="AlphaFoldDB" id="A0A9P7M724"/>
<dbReference type="Gene3D" id="1.20.1280.140">
    <property type="match status" value="1"/>
</dbReference>
<comment type="caution">
    <text evidence="2">The sequence shown here is derived from an EMBL/GenBank/DDBJ whole genome shotgun (WGS) entry which is preliminary data.</text>
</comment>
<evidence type="ECO:0000313" key="2">
    <source>
        <dbReference type="EMBL" id="KAG5931209.1"/>
    </source>
</evidence>
<organism evidence="2 3">
    <name type="scientific">Claviceps pazoutovae</name>
    <dbReference type="NCBI Taxonomy" id="1649127"/>
    <lineage>
        <taxon>Eukaryota</taxon>
        <taxon>Fungi</taxon>
        <taxon>Dikarya</taxon>
        <taxon>Ascomycota</taxon>
        <taxon>Pezizomycotina</taxon>
        <taxon>Sordariomycetes</taxon>
        <taxon>Hypocreomycetidae</taxon>
        <taxon>Hypocreales</taxon>
        <taxon>Clavicipitaceae</taxon>
        <taxon>Claviceps</taxon>
    </lineage>
</organism>
<keyword evidence="1" id="KW-0732">Signal</keyword>
<name>A0A9P7M724_9HYPO</name>
<dbReference type="EMBL" id="SRPO01000608">
    <property type="protein sequence ID" value="KAG5931209.1"/>
    <property type="molecule type" value="Genomic_DNA"/>
</dbReference>
<dbReference type="OrthoDB" id="4959581at2759"/>
<gene>
    <name evidence="2" type="ORF">E4U60_006341</name>
</gene>
<dbReference type="Proteomes" id="UP000706124">
    <property type="component" value="Unassembled WGS sequence"/>
</dbReference>
<accession>A0A9P7M724</accession>